<evidence type="ECO:0008006" key="3">
    <source>
        <dbReference type="Google" id="ProtNLM"/>
    </source>
</evidence>
<accession>A0ABY2G896</accession>
<keyword evidence="2" id="KW-1185">Reference proteome</keyword>
<dbReference type="Gene3D" id="2.180.10.10">
    <property type="entry name" value="RHS repeat-associated core"/>
    <property type="match status" value="1"/>
</dbReference>
<protein>
    <recommendedName>
        <fullName evidence="3">RHS repeat protein</fullName>
    </recommendedName>
</protein>
<organism evidence="1 2">
    <name type="scientific">Meridianimaribacter flavus</name>
    <dbReference type="NCBI Taxonomy" id="571115"/>
    <lineage>
        <taxon>Bacteria</taxon>
        <taxon>Pseudomonadati</taxon>
        <taxon>Bacteroidota</taxon>
        <taxon>Flavobacteriia</taxon>
        <taxon>Flavobacteriales</taxon>
        <taxon>Flavobacteriaceae</taxon>
        <taxon>Meridianimaribacter</taxon>
    </lineage>
</organism>
<dbReference type="EMBL" id="SOQZ01000001">
    <property type="protein sequence ID" value="TDY14015.1"/>
    <property type="molecule type" value="Genomic_DNA"/>
</dbReference>
<evidence type="ECO:0000313" key="1">
    <source>
        <dbReference type="EMBL" id="TDY14015.1"/>
    </source>
</evidence>
<name>A0ABY2G896_9FLAO</name>
<evidence type="ECO:0000313" key="2">
    <source>
        <dbReference type="Proteomes" id="UP000294930"/>
    </source>
</evidence>
<sequence length="174" mass="20301">MLTASGGYIKEFTYNSNNQVISETYNNENGVSYTINYMYENGLITMETYEDDSYIEFVYTNNLVSQMLFNYPNNPQNNSSISLTYDSNGNIKTLIDDATSEIFESYDYDNLINPFSLLFPSSYNKIKRISNNNMTYREDCNRITVYDYNNQNLPVSSTYNDCGGFTKERVYFYE</sequence>
<dbReference type="RefSeq" id="WP_134198629.1">
    <property type="nucleotide sequence ID" value="NZ_SOQZ01000001.1"/>
</dbReference>
<proteinExistence type="predicted"/>
<dbReference type="Proteomes" id="UP000294930">
    <property type="component" value="Unassembled WGS sequence"/>
</dbReference>
<gene>
    <name evidence="1" type="ORF">A8975_0615</name>
</gene>
<comment type="caution">
    <text evidence="1">The sequence shown here is derived from an EMBL/GenBank/DDBJ whole genome shotgun (WGS) entry which is preliminary data.</text>
</comment>
<reference evidence="1 2" key="1">
    <citation type="submission" date="2019-03" db="EMBL/GenBank/DDBJ databases">
        <title>Genomic Encyclopedia of Type Strains, Phase III (KMG-III): the genomes of soil and plant-associated and newly described type strains.</title>
        <authorList>
            <person name="Whitman W."/>
        </authorList>
    </citation>
    <scope>NUCLEOTIDE SEQUENCE [LARGE SCALE GENOMIC DNA]</scope>
    <source>
        <strain evidence="1 2">CGMCC 1.10957</strain>
    </source>
</reference>